<organism evidence="3 4">
    <name type="scientific">Macrostomum lignano</name>
    <dbReference type="NCBI Taxonomy" id="282301"/>
    <lineage>
        <taxon>Eukaryota</taxon>
        <taxon>Metazoa</taxon>
        <taxon>Spiralia</taxon>
        <taxon>Lophotrochozoa</taxon>
        <taxon>Platyhelminthes</taxon>
        <taxon>Rhabditophora</taxon>
        <taxon>Macrostomorpha</taxon>
        <taxon>Macrostomida</taxon>
        <taxon>Macrostomidae</taxon>
        <taxon>Macrostomum</taxon>
    </lineage>
</organism>
<dbReference type="OrthoDB" id="10248487at2759"/>
<dbReference type="CDD" id="cd21458">
    <property type="entry name" value="DLC-like_TCTEX1D1"/>
    <property type="match status" value="1"/>
</dbReference>
<feature type="compositionally biased region" description="Basic and acidic residues" evidence="2">
    <location>
        <begin position="1"/>
        <end position="12"/>
    </location>
</feature>
<name>A0A267EHX9_9PLAT</name>
<feature type="non-terminal residue" evidence="3">
    <location>
        <position position="1"/>
    </location>
</feature>
<keyword evidence="4" id="KW-1185">Reference proteome</keyword>
<dbReference type="EMBL" id="NIVC01002136">
    <property type="protein sequence ID" value="PAA60574.1"/>
    <property type="molecule type" value="Genomic_DNA"/>
</dbReference>
<protein>
    <recommendedName>
        <fullName evidence="5">Tctex1 domain-containing protein</fullName>
    </recommendedName>
</protein>
<dbReference type="InterPro" id="IPR038586">
    <property type="entry name" value="Tctex-1-like_sf"/>
</dbReference>
<evidence type="ECO:0000256" key="1">
    <source>
        <dbReference type="ARBA" id="ARBA00005361"/>
    </source>
</evidence>
<accession>A0A267EHX9</accession>
<dbReference type="PANTHER" id="PTHR21255:SF64">
    <property type="entry name" value="DYNEIN LIGHT CHAIN TCTEX-TYPE 5"/>
    <property type="match status" value="1"/>
</dbReference>
<evidence type="ECO:0000313" key="3">
    <source>
        <dbReference type="EMBL" id="PAA60574.1"/>
    </source>
</evidence>
<dbReference type="Gene3D" id="3.30.1140.40">
    <property type="entry name" value="Tctex-1"/>
    <property type="match status" value="1"/>
</dbReference>
<dbReference type="Pfam" id="PF03645">
    <property type="entry name" value="Tctex-1"/>
    <property type="match status" value="1"/>
</dbReference>
<gene>
    <name evidence="3" type="ORF">BOX15_Mlig018259g1</name>
</gene>
<comment type="caution">
    <text evidence="3">The sequence shown here is derived from an EMBL/GenBank/DDBJ whole genome shotgun (WGS) entry which is preliminary data.</text>
</comment>
<comment type="similarity">
    <text evidence="1">Belongs to the dynein light chain Tctex-type family.</text>
</comment>
<dbReference type="GO" id="GO:0007018">
    <property type="term" value="P:microtubule-based movement"/>
    <property type="evidence" value="ECO:0007669"/>
    <property type="project" value="TreeGrafter"/>
</dbReference>
<sequence length="174" mass="19551">QMASDLAKDRAARNLRKQSNAPATGHFQMKHLPGGRFSQPISSVSQIDELPHHGAVKLENSYQLGPHRNFPVAEVHKILKDVLEGYLAEERYEEDFAREMSKNISQVIRGRIKELQALGRYKFVVVSSIGMNGGHGLAISSRCLWNDVTDNFASYQFRNNSLYAVATVFAVYLD</sequence>
<dbReference type="PANTHER" id="PTHR21255">
    <property type="entry name" value="T-COMPLEX-ASSOCIATED-TESTIS-EXPRESSED 1/ DYNEIN LIGHT CHAIN"/>
    <property type="match status" value="1"/>
</dbReference>
<dbReference type="AlphaFoldDB" id="A0A267EHX9"/>
<evidence type="ECO:0000256" key="2">
    <source>
        <dbReference type="SAM" id="MobiDB-lite"/>
    </source>
</evidence>
<dbReference type="GO" id="GO:0045505">
    <property type="term" value="F:dynein intermediate chain binding"/>
    <property type="evidence" value="ECO:0007669"/>
    <property type="project" value="TreeGrafter"/>
</dbReference>
<feature type="region of interest" description="Disordered" evidence="2">
    <location>
        <begin position="1"/>
        <end position="27"/>
    </location>
</feature>
<dbReference type="InterPro" id="IPR005334">
    <property type="entry name" value="Tctex-1-like"/>
</dbReference>
<dbReference type="Proteomes" id="UP000215902">
    <property type="component" value="Unassembled WGS sequence"/>
</dbReference>
<dbReference type="GO" id="GO:0005737">
    <property type="term" value="C:cytoplasm"/>
    <property type="evidence" value="ECO:0007669"/>
    <property type="project" value="TreeGrafter"/>
</dbReference>
<evidence type="ECO:0000313" key="4">
    <source>
        <dbReference type="Proteomes" id="UP000215902"/>
    </source>
</evidence>
<evidence type="ECO:0008006" key="5">
    <source>
        <dbReference type="Google" id="ProtNLM"/>
    </source>
</evidence>
<reference evidence="3 4" key="1">
    <citation type="submission" date="2017-06" db="EMBL/GenBank/DDBJ databases">
        <title>A platform for efficient transgenesis in Macrostomum lignano, a flatworm model organism for stem cell research.</title>
        <authorList>
            <person name="Berezikov E."/>
        </authorList>
    </citation>
    <scope>NUCLEOTIDE SEQUENCE [LARGE SCALE GENOMIC DNA]</scope>
    <source>
        <strain evidence="3">DV1</strain>
        <tissue evidence="3">Whole organism</tissue>
    </source>
</reference>
<dbReference type="GO" id="GO:0005868">
    <property type="term" value="C:cytoplasmic dynein complex"/>
    <property type="evidence" value="ECO:0007669"/>
    <property type="project" value="TreeGrafter"/>
</dbReference>
<proteinExistence type="inferred from homology"/>
<dbReference type="STRING" id="282301.A0A267EHX9"/>